<keyword evidence="4 7" id="KW-0413">Isomerase</keyword>
<dbReference type="EMBL" id="AASE01000030">
    <property type="protein sequence ID" value="EAT58139.1"/>
    <property type="molecule type" value="Genomic_DNA"/>
</dbReference>
<dbReference type="InterPro" id="IPR016176">
    <property type="entry name" value="Cbl-dep_enz_cat"/>
</dbReference>
<dbReference type="GO" id="GO:0004494">
    <property type="term" value="F:methylmalonyl-CoA mutase activity"/>
    <property type="evidence" value="ECO:0007669"/>
    <property type="project" value="UniProtKB-EC"/>
</dbReference>
<dbReference type="Gene3D" id="3.40.50.280">
    <property type="entry name" value="Cobalamin-binding domain"/>
    <property type="match status" value="1"/>
</dbReference>
<proteinExistence type="inferred from homology"/>
<dbReference type="SUPFAM" id="SSF52242">
    <property type="entry name" value="Cobalamin (vitamin B12)-binding domain"/>
    <property type="match status" value="1"/>
</dbReference>
<dbReference type="RefSeq" id="WP_006367260.1">
    <property type="nucleotide sequence ID" value="NZ_AASE01000030.1"/>
</dbReference>
<dbReference type="SUPFAM" id="SSF51703">
    <property type="entry name" value="Cobalamin (vitamin B12)-dependent enzymes"/>
    <property type="match status" value="1"/>
</dbReference>
<dbReference type="CDD" id="cd03677">
    <property type="entry name" value="MM_CoA_mutase_beta"/>
    <property type="match status" value="1"/>
</dbReference>
<gene>
    <name evidence="7" type="ORF">CferDRAFT_0146</name>
</gene>
<name>Q0YPB6_9CHLB</name>
<dbReference type="InterPro" id="IPR006099">
    <property type="entry name" value="MeMalonylCoA_mutase_a/b_cat"/>
</dbReference>
<organism evidence="7 8">
    <name type="scientific">Chlorobium ferrooxidans DSM 13031</name>
    <dbReference type="NCBI Taxonomy" id="377431"/>
    <lineage>
        <taxon>Bacteria</taxon>
        <taxon>Pseudomonadati</taxon>
        <taxon>Chlorobiota</taxon>
        <taxon>Chlorobiia</taxon>
        <taxon>Chlorobiales</taxon>
        <taxon>Chlorobiaceae</taxon>
        <taxon>Chlorobium/Pelodictyon group</taxon>
        <taxon>Chlorobium</taxon>
    </lineage>
</organism>
<evidence type="ECO:0000259" key="6">
    <source>
        <dbReference type="Pfam" id="PF01642"/>
    </source>
</evidence>
<dbReference type="GO" id="GO:0031419">
    <property type="term" value="F:cobalamin binding"/>
    <property type="evidence" value="ECO:0007669"/>
    <property type="project" value="UniProtKB-KW"/>
</dbReference>
<evidence type="ECO:0000256" key="3">
    <source>
        <dbReference type="ARBA" id="ARBA00022628"/>
    </source>
</evidence>
<evidence type="ECO:0000256" key="2">
    <source>
        <dbReference type="ARBA" id="ARBA00008465"/>
    </source>
</evidence>
<evidence type="ECO:0000313" key="7">
    <source>
        <dbReference type="EMBL" id="EAT58139.1"/>
    </source>
</evidence>
<keyword evidence="8" id="KW-1185">Reference proteome</keyword>
<dbReference type="Proteomes" id="UP000004162">
    <property type="component" value="Unassembled WGS sequence"/>
</dbReference>
<keyword evidence="3" id="KW-0846">Cobalamin</keyword>
<evidence type="ECO:0000256" key="5">
    <source>
        <dbReference type="ARBA" id="ARBA00023285"/>
    </source>
</evidence>
<evidence type="ECO:0000313" key="8">
    <source>
        <dbReference type="Proteomes" id="UP000004162"/>
    </source>
</evidence>
<dbReference type="Gene3D" id="3.20.20.240">
    <property type="entry name" value="Methylmalonyl-CoA mutase"/>
    <property type="match status" value="1"/>
</dbReference>
<accession>Q0YPB6</accession>
<dbReference type="EC" id="5.4.99.2" evidence="7"/>
<comment type="cofactor">
    <cofactor evidence="1">
        <name>adenosylcob(III)alamin</name>
        <dbReference type="ChEBI" id="CHEBI:18408"/>
    </cofactor>
</comment>
<reference evidence="7 8" key="1">
    <citation type="submission" date="2006-07" db="EMBL/GenBank/DDBJ databases">
        <title>Annotation of the draft genome assembly of Chlorobium ferroxidans DSM 13031.</title>
        <authorList>
            <consortium name="US DOE Joint Genome Institute (JGI-ORNL)"/>
            <person name="Larimer F."/>
            <person name="Land M."/>
            <person name="Hauser L."/>
        </authorList>
    </citation>
    <scope>NUCLEOTIDE SEQUENCE [LARGE SCALE GENOMIC DNA]</scope>
    <source>
        <strain evidence="7 8">DSM 13031</strain>
    </source>
</reference>
<dbReference type="InterPro" id="IPR036724">
    <property type="entry name" value="Cobalamin-bd_sf"/>
</dbReference>
<keyword evidence="5" id="KW-0170">Cobalt</keyword>
<evidence type="ECO:0000256" key="1">
    <source>
        <dbReference type="ARBA" id="ARBA00001922"/>
    </source>
</evidence>
<dbReference type="PANTHER" id="PTHR48101:SF1">
    <property type="entry name" value="METHYLMALONYL-COA MUTASE, LARGE SUBUNIT"/>
    <property type="match status" value="1"/>
</dbReference>
<dbReference type="GO" id="GO:0046872">
    <property type="term" value="F:metal ion binding"/>
    <property type="evidence" value="ECO:0007669"/>
    <property type="project" value="InterPro"/>
</dbReference>
<protein>
    <submittedName>
        <fullName evidence="7">Methylmalonyl-CoA mutase</fullName>
        <ecNumber evidence="7">5.4.99.2</ecNumber>
    </submittedName>
</protein>
<reference evidence="7 8" key="2">
    <citation type="submission" date="2006-07" db="EMBL/GenBank/DDBJ databases">
        <title>Sequencing of the draft genome and assembly of Chlorobium ferroxidans DSM 13031.</title>
        <authorList>
            <consortium name="US DOE Joint Genome Institute (JGI-PGF)"/>
            <person name="Copeland A."/>
            <person name="Lucas S."/>
            <person name="Lapidus A."/>
            <person name="Barry K."/>
            <person name="Glavina del Rio T."/>
            <person name="Dalin E."/>
            <person name="Tice H."/>
            <person name="Bruce D."/>
            <person name="Pitluck S."/>
            <person name="Richardson P."/>
        </authorList>
    </citation>
    <scope>NUCLEOTIDE SEQUENCE [LARGE SCALE GENOMIC DNA]</scope>
    <source>
        <strain evidence="7 8">DSM 13031</strain>
    </source>
</reference>
<sequence>MTQSRPDSLFHEFPAISRETWKKRVVADLGDKPFESIVWHTPDGFDLEPWYAHDEEAKRVAVPATKTANSWINCHKVTVLDPKSANADALKSLSQDASALEFSISDPAHCTPHHLSILFAGIDTSAIAIYFSGNLPPATELLETLLALSSFKATTGGFLAPPPLASKELDRKLFELADALPQFTLFCVDTTGYHEAGSTAAQEIALALGGTSDLLHRFVEAGIPAERIASAIELILPVGSSHFTELAKPRAVRALLPFLLKAYGATGSIQPRLFARTSERNRSLLDPYTNLLRQTTESISAILGGYDTLQIAPFDNGLSVREDIASRITGNIHLVLKEEAWLDRVVDPASGSNYLEALTAKLAESGWSIFKTFEAAGGLDAAGRCGIVGSLITASSSERERAVSKRKKTLIGVNRYPWPLTAEQEENSAAIMNAAEALPASNETAAFERLRLKTLSGKQHGGKIPSVVIWMVGDPAISFRQAAFCEDFFKCGGFDIAAVSALPIENSSYDTVLQHKPDIIVLCIAQKDPVPAALGIAAALANRHSGITIMAGKPPAEHESLLGAGIDSFIYTGVDVLEMLKSFQRKTGVQ</sequence>
<comment type="similarity">
    <text evidence="2">Belongs to the methylmalonyl-CoA mutase family.</text>
</comment>
<dbReference type="OrthoDB" id="9762378at2"/>
<dbReference type="PANTHER" id="PTHR48101">
    <property type="entry name" value="METHYLMALONYL-COA MUTASE, MITOCHONDRIAL-RELATED"/>
    <property type="match status" value="1"/>
</dbReference>
<comment type="caution">
    <text evidence="7">The sequence shown here is derived from an EMBL/GenBank/DDBJ whole genome shotgun (WGS) entry which is preliminary data.</text>
</comment>
<feature type="domain" description="Methylmalonyl-CoA mutase alpha/beta chain catalytic" evidence="6">
    <location>
        <begin position="173"/>
        <end position="426"/>
    </location>
</feature>
<dbReference type="Pfam" id="PF01642">
    <property type="entry name" value="MM_CoA_mutase"/>
    <property type="match status" value="1"/>
</dbReference>
<dbReference type="AlphaFoldDB" id="Q0YPB6"/>
<evidence type="ECO:0000256" key="4">
    <source>
        <dbReference type="ARBA" id="ARBA00023235"/>
    </source>
</evidence>